<keyword evidence="1" id="KW-0862">Zinc</keyword>
<name>A0ABR5BPN0_9TREE</name>
<feature type="compositionally biased region" description="Polar residues" evidence="2">
    <location>
        <begin position="445"/>
        <end position="473"/>
    </location>
</feature>
<dbReference type="Proteomes" id="UP000054272">
    <property type="component" value="Unassembled WGS sequence"/>
</dbReference>
<dbReference type="Pfam" id="PF00320">
    <property type="entry name" value="GATA"/>
    <property type="match status" value="1"/>
</dbReference>
<keyword evidence="1" id="KW-0863">Zinc-finger</keyword>
<feature type="compositionally biased region" description="Polar residues" evidence="2">
    <location>
        <begin position="364"/>
        <end position="384"/>
    </location>
</feature>
<protein>
    <recommendedName>
        <fullName evidence="3">GATA-type domain-containing protein</fullName>
    </recommendedName>
</protein>
<keyword evidence="5" id="KW-1185">Reference proteome</keyword>
<dbReference type="PROSITE" id="PS50114">
    <property type="entry name" value="GATA_ZN_FINGER_2"/>
    <property type="match status" value="1"/>
</dbReference>
<accession>A0ABR5BPN0</accession>
<dbReference type="InterPro" id="IPR013088">
    <property type="entry name" value="Znf_NHR/GATA"/>
</dbReference>
<sequence>MREMSASSSSSHSSGVPGVPRVGAVRCYWALLKPRYDPNPDPSITRPQLELEFVHFDPILDAHLSKQKGSMMVRSVLEFIHPHEREQARKDLLGAISADDLQGSVTRVRFARLSQIRTLLGCPPEENEIPADAAVIVEDDEYIILDLVLNWVATGLLLAFFHPIKDKDPIANNDPKRANEEWSNWCGTKFMGDDQIEALRRNVTYNIPIAPSTHRPPARVFQLHLLPPDNMSYAPTQLIFSWPPARPTGAPVGPDGLYDASEYCDMMKHVDMDPSQLKAGPGELRTNCTTRYGAHHLVTTEGLHRTVASVFIPYGKLIFACFQTIKAYELPRNQNNYAVQADGWRKGHTHQSVGGRMDPVATEHSINAPNPHIQAQSHLQQVLAQSHPQSGVSQPQPQPQPQPQHSAIDWSTDSSLLPGRQDSGNGDWDSSAAYGLANLGMSVQKPGSQTVSTMSQHQQHQADGSHTASSGATYSTNSPSSALYSSSDYSNPLYSAIPPQTQSSTSVSSAAQMGPTQSSTTSQRPVPSQFLKGSIARAVQSGASSHSSGKSSSRPLVKPPGDVEACVMCGTRESPEWRKNTNGVKDLCNACGLRMARQVAKRDGKQKPRKKREQGNTPSRGESVTKDGYGISGKM</sequence>
<evidence type="ECO:0000259" key="3">
    <source>
        <dbReference type="PROSITE" id="PS50114"/>
    </source>
</evidence>
<feature type="domain" description="GATA-type" evidence="3">
    <location>
        <begin position="566"/>
        <end position="620"/>
    </location>
</feature>
<dbReference type="EMBL" id="KN848749">
    <property type="protein sequence ID" value="KIR77611.1"/>
    <property type="molecule type" value="Genomic_DNA"/>
</dbReference>
<feature type="region of interest" description="Disordered" evidence="2">
    <location>
        <begin position="444"/>
        <end position="562"/>
    </location>
</feature>
<evidence type="ECO:0000313" key="5">
    <source>
        <dbReference type="Proteomes" id="UP000054272"/>
    </source>
</evidence>
<feature type="compositionally biased region" description="Low complexity" evidence="2">
    <location>
        <begin position="474"/>
        <end position="490"/>
    </location>
</feature>
<dbReference type="CDD" id="cd00202">
    <property type="entry name" value="ZnF_GATA"/>
    <property type="match status" value="1"/>
</dbReference>
<dbReference type="InterPro" id="IPR000679">
    <property type="entry name" value="Znf_GATA"/>
</dbReference>
<gene>
    <name evidence="4" type="ORF">I306_05347</name>
</gene>
<feature type="compositionally biased region" description="Low complexity" evidence="2">
    <location>
        <begin position="385"/>
        <end position="395"/>
    </location>
</feature>
<feature type="compositionally biased region" description="Low complexity" evidence="2">
    <location>
        <begin position="500"/>
        <end position="512"/>
    </location>
</feature>
<reference evidence="4 5" key="1">
    <citation type="submission" date="2015-01" db="EMBL/GenBank/DDBJ databases">
        <title>The Genome Sequence of Cryptococcus gattii EJB2.</title>
        <authorList>
            <consortium name="The Broad Institute Genomics Platform"/>
            <person name="Cuomo C."/>
            <person name="Litvintseva A."/>
            <person name="Chen Y."/>
            <person name="Heitman J."/>
            <person name="Sun S."/>
            <person name="Springer D."/>
            <person name="Dromer F."/>
            <person name="Young S."/>
            <person name="Zeng Q."/>
            <person name="Gargeya S."/>
            <person name="Abouelleil A."/>
            <person name="Alvarado L."/>
            <person name="Chapman S.B."/>
            <person name="Gainer-Dewar J."/>
            <person name="Goldberg J."/>
            <person name="Griggs A."/>
            <person name="Gujja S."/>
            <person name="Hansen M."/>
            <person name="Howarth C."/>
            <person name="Imamovic A."/>
            <person name="Larimer J."/>
            <person name="Murphy C."/>
            <person name="Naylor J."/>
            <person name="Pearson M."/>
            <person name="Priest M."/>
            <person name="Roberts A."/>
            <person name="Saif S."/>
            <person name="Shea T."/>
            <person name="Sykes S."/>
            <person name="Wortman J."/>
            <person name="Nusbaum C."/>
            <person name="Birren B."/>
        </authorList>
    </citation>
    <scope>NUCLEOTIDE SEQUENCE [LARGE SCALE GENOMIC DNA]</scope>
    <source>
        <strain evidence="4 5">EJB2</strain>
    </source>
</reference>
<dbReference type="SUPFAM" id="SSF57716">
    <property type="entry name" value="Glucocorticoid receptor-like (DNA-binding domain)"/>
    <property type="match status" value="1"/>
</dbReference>
<proteinExistence type="predicted"/>
<feature type="region of interest" description="Disordered" evidence="2">
    <location>
        <begin position="347"/>
        <end position="431"/>
    </location>
</feature>
<organism evidence="4 5">
    <name type="scientific">Cryptococcus gattii EJB2</name>
    <dbReference type="NCBI Taxonomy" id="1296103"/>
    <lineage>
        <taxon>Eukaryota</taxon>
        <taxon>Fungi</taxon>
        <taxon>Dikarya</taxon>
        <taxon>Basidiomycota</taxon>
        <taxon>Agaricomycotina</taxon>
        <taxon>Tremellomycetes</taxon>
        <taxon>Tremellales</taxon>
        <taxon>Cryptococcaceae</taxon>
        <taxon>Cryptococcus</taxon>
        <taxon>Cryptococcus gattii species complex</taxon>
    </lineage>
</organism>
<dbReference type="Gene3D" id="3.30.50.10">
    <property type="entry name" value="Erythroid Transcription Factor GATA-1, subunit A"/>
    <property type="match status" value="1"/>
</dbReference>
<feature type="region of interest" description="Disordered" evidence="2">
    <location>
        <begin position="598"/>
        <end position="635"/>
    </location>
</feature>
<evidence type="ECO:0000313" key="4">
    <source>
        <dbReference type="EMBL" id="KIR77611.1"/>
    </source>
</evidence>
<keyword evidence="1" id="KW-0479">Metal-binding</keyword>
<dbReference type="SMART" id="SM00401">
    <property type="entry name" value="ZnF_GATA"/>
    <property type="match status" value="1"/>
</dbReference>
<feature type="compositionally biased region" description="Low complexity" evidence="2">
    <location>
        <begin position="541"/>
        <end position="553"/>
    </location>
</feature>
<evidence type="ECO:0000256" key="2">
    <source>
        <dbReference type="SAM" id="MobiDB-lite"/>
    </source>
</evidence>
<feature type="compositionally biased region" description="Polar residues" evidence="2">
    <location>
        <begin position="514"/>
        <end position="526"/>
    </location>
</feature>
<evidence type="ECO:0000256" key="1">
    <source>
        <dbReference type="PROSITE-ProRule" id="PRU00094"/>
    </source>
</evidence>